<dbReference type="Pfam" id="PF13499">
    <property type="entry name" value="EF-hand_7"/>
    <property type="match status" value="2"/>
</dbReference>
<dbReference type="SUPFAM" id="SSF47473">
    <property type="entry name" value="EF-hand"/>
    <property type="match status" value="2"/>
</dbReference>
<dbReference type="Gene3D" id="1.10.238.10">
    <property type="entry name" value="EF-hand"/>
    <property type="match status" value="3"/>
</dbReference>
<dbReference type="InterPro" id="IPR002048">
    <property type="entry name" value="EF_hand_dom"/>
</dbReference>
<keyword evidence="1" id="KW-0479">Metal-binding</keyword>
<dbReference type="PANTHER" id="PTHR10827:SF98">
    <property type="entry name" value="45 KDA CALCIUM-BINDING PROTEIN"/>
    <property type="match status" value="1"/>
</dbReference>
<feature type="domain" description="EF-hand" evidence="5">
    <location>
        <begin position="306"/>
        <end position="341"/>
    </location>
</feature>
<reference evidence="6 7" key="1">
    <citation type="submission" date="2023-10" db="EMBL/GenBank/DDBJ databases">
        <title>Chromosome-scale genome assembly provides insights into flower coloration mechanisms of Canna indica.</title>
        <authorList>
            <person name="Li C."/>
        </authorList>
    </citation>
    <scope>NUCLEOTIDE SEQUENCE [LARGE SCALE GENOMIC DNA]</scope>
    <source>
        <tissue evidence="6">Flower</tissue>
    </source>
</reference>
<feature type="signal peptide" evidence="4">
    <location>
        <begin position="1"/>
        <end position="22"/>
    </location>
</feature>
<keyword evidence="2" id="KW-0677">Repeat</keyword>
<proteinExistence type="predicted"/>
<keyword evidence="3" id="KW-0106">Calcium</keyword>
<gene>
    <name evidence="6" type="ORF">Cni_G14121</name>
</gene>
<evidence type="ECO:0000256" key="4">
    <source>
        <dbReference type="SAM" id="SignalP"/>
    </source>
</evidence>
<dbReference type="EMBL" id="CP136893">
    <property type="protein sequence ID" value="WOL05393.1"/>
    <property type="molecule type" value="Genomic_DNA"/>
</dbReference>
<dbReference type="GO" id="GO:0005509">
    <property type="term" value="F:calcium ion binding"/>
    <property type="evidence" value="ECO:0007669"/>
    <property type="project" value="InterPro"/>
</dbReference>
<evidence type="ECO:0000256" key="2">
    <source>
        <dbReference type="ARBA" id="ARBA00022737"/>
    </source>
</evidence>
<feature type="domain" description="EF-hand" evidence="5">
    <location>
        <begin position="267"/>
        <end position="302"/>
    </location>
</feature>
<protein>
    <submittedName>
        <fullName evidence="6">Calumenin-B</fullName>
    </submittedName>
</protein>
<sequence>MSRRVALYLLLAVAVLLLLSHSQSPRQASTPRHHQRNRRLAYHPHIVFDPLVTELEHRAEERGLLDFEAFKHKMDTMWEKKDWSKMADEVGVLEEYFGEEGRLNLTERLTYLFPLLDRFPQDGGISFHELQVWVQRQAIDRLFRQTERRLKIHDADGDGAVSLLEFLSYAPDEKIDWSNMENGKPGWWKEQFSNADLDGNGSLNSSELNNFLHPEDSLNPKVMRWLLQEKLRELDEDKDGKLSFKEFNDKSDTIYRTFPEYEDHIQHQLPNVKEEFKKLDINKDNYLRAEELRPLLRQLYPGELSHSTHFAKYLMDKADENKDGKLTLEEMLQQQYAFYSTVYEEQYIDDDDYYDFHDELRR</sequence>
<evidence type="ECO:0000256" key="1">
    <source>
        <dbReference type="ARBA" id="ARBA00022723"/>
    </source>
</evidence>
<feature type="chain" id="PRO_5042824534" evidence="4">
    <location>
        <begin position="23"/>
        <end position="362"/>
    </location>
</feature>
<dbReference type="GO" id="GO:0005783">
    <property type="term" value="C:endoplasmic reticulum"/>
    <property type="evidence" value="ECO:0007669"/>
    <property type="project" value="TreeGrafter"/>
</dbReference>
<evidence type="ECO:0000313" key="7">
    <source>
        <dbReference type="Proteomes" id="UP001327560"/>
    </source>
</evidence>
<feature type="domain" description="EF-hand" evidence="5">
    <location>
        <begin position="227"/>
        <end position="257"/>
    </location>
</feature>
<keyword evidence="7" id="KW-1185">Reference proteome</keyword>
<dbReference type="PROSITE" id="PS00018">
    <property type="entry name" value="EF_HAND_1"/>
    <property type="match status" value="4"/>
</dbReference>
<organism evidence="6 7">
    <name type="scientific">Canna indica</name>
    <name type="common">Indian-shot</name>
    <dbReference type="NCBI Taxonomy" id="4628"/>
    <lineage>
        <taxon>Eukaryota</taxon>
        <taxon>Viridiplantae</taxon>
        <taxon>Streptophyta</taxon>
        <taxon>Embryophyta</taxon>
        <taxon>Tracheophyta</taxon>
        <taxon>Spermatophyta</taxon>
        <taxon>Magnoliopsida</taxon>
        <taxon>Liliopsida</taxon>
        <taxon>Zingiberales</taxon>
        <taxon>Cannaceae</taxon>
        <taxon>Canna</taxon>
    </lineage>
</organism>
<keyword evidence="4" id="KW-0732">Signal</keyword>
<accession>A0AAQ3KDZ5</accession>
<evidence type="ECO:0000256" key="3">
    <source>
        <dbReference type="ARBA" id="ARBA00022837"/>
    </source>
</evidence>
<feature type="domain" description="EF-hand" evidence="5">
    <location>
        <begin position="183"/>
        <end position="218"/>
    </location>
</feature>
<dbReference type="AlphaFoldDB" id="A0AAQ3KDZ5"/>
<evidence type="ECO:0000313" key="6">
    <source>
        <dbReference type="EMBL" id="WOL05393.1"/>
    </source>
</evidence>
<dbReference type="Proteomes" id="UP001327560">
    <property type="component" value="Chromosome 4"/>
</dbReference>
<name>A0AAQ3KDZ5_9LILI</name>
<dbReference type="InterPro" id="IPR018247">
    <property type="entry name" value="EF_Hand_1_Ca_BS"/>
</dbReference>
<dbReference type="InterPro" id="IPR011992">
    <property type="entry name" value="EF-hand-dom_pair"/>
</dbReference>
<evidence type="ECO:0000259" key="5">
    <source>
        <dbReference type="PROSITE" id="PS50222"/>
    </source>
</evidence>
<dbReference type="SMART" id="SM00054">
    <property type="entry name" value="EFh"/>
    <property type="match status" value="5"/>
</dbReference>
<dbReference type="PANTHER" id="PTHR10827">
    <property type="entry name" value="RETICULOCALBIN"/>
    <property type="match status" value="1"/>
</dbReference>
<dbReference type="PROSITE" id="PS50222">
    <property type="entry name" value="EF_HAND_2"/>
    <property type="match status" value="4"/>
</dbReference>